<sequence length="314" mass="36727">MELSGYLEAQRIRRELPNETHEERAIKRQAHLDLLVRQAEFYKLSDTPDYYQAKRWLLEAIKIEKHHPIANYRLGYILYREREYEQAAYHLKTALDGTRTDVLSDTQLILANTFLVNCGVAITREALRKLEDLELQIEGDIDQERIDRYRAEMVVQDEYVLDRIYYRKIAAGYETIINEETFHETQPGKMELLLKSSDAGKTLHTAGRPSDLLNQHMFLTIVLLNQATFQTYPVLQSALSELSGQDITYDHMRQLIRRIRDRFTRLDLIEATPIVVLGSARPVQGFRIHPNWSVTILCRADDFIHPIQKERSDV</sequence>
<name>A0ABX2V641_9BACL</name>
<protein>
    <recommendedName>
        <fullName evidence="3">Tetratricopeptide repeat protein</fullName>
    </recommendedName>
</protein>
<gene>
    <name evidence="1" type="ORF">A3783_12890</name>
</gene>
<dbReference type="Proteomes" id="UP000078447">
    <property type="component" value="Unassembled WGS sequence"/>
</dbReference>
<dbReference type="EMBL" id="LVVL01000016">
    <property type="protein sequence ID" value="OAN10720.1"/>
    <property type="molecule type" value="Genomic_DNA"/>
</dbReference>
<evidence type="ECO:0008006" key="3">
    <source>
        <dbReference type="Google" id="ProtNLM"/>
    </source>
</evidence>
<dbReference type="SUPFAM" id="SSF48452">
    <property type="entry name" value="TPR-like"/>
    <property type="match status" value="1"/>
</dbReference>
<organism evidence="1 2">
    <name type="scientific">Exiguobacterium undae</name>
    <dbReference type="NCBI Taxonomy" id="169177"/>
    <lineage>
        <taxon>Bacteria</taxon>
        <taxon>Bacillati</taxon>
        <taxon>Bacillota</taxon>
        <taxon>Bacilli</taxon>
        <taxon>Bacillales</taxon>
        <taxon>Bacillales Family XII. Incertae Sedis</taxon>
        <taxon>Exiguobacterium</taxon>
    </lineage>
</organism>
<evidence type="ECO:0000313" key="2">
    <source>
        <dbReference type="Proteomes" id="UP000078447"/>
    </source>
</evidence>
<accession>A0ABX2V641</accession>
<dbReference type="Gene3D" id="1.25.40.10">
    <property type="entry name" value="Tetratricopeptide repeat domain"/>
    <property type="match status" value="1"/>
</dbReference>
<evidence type="ECO:0000313" key="1">
    <source>
        <dbReference type="EMBL" id="OAN10720.1"/>
    </source>
</evidence>
<proteinExistence type="predicted"/>
<comment type="caution">
    <text evidence="1">The sequence shown here is derived from an EMBL/GenBank/DDBJ whole genome shotgun (WGS) entry which is preliminary data.</text>
</comment>
<reference evidence="1 2" key="1">
    <citation type="submission" date="2016-03" db="EMBL/GenBank/DDBJ databases">
        <authorList>
            <person name="Cho S.-Y."/>
            <person name="Lim S."/>
            <person name="Kim H."/>
            <person name="Soh E.H."/>
            <person name="Moon J.S."/>
        </authorList>
    </citation>
    <scope>NUCLEOTIDE SEQUENCE [LARGE SCALE GENOMIC DNA]</scope>
    <source>
        <strain evidence="1 2">KCTC 3810</strain>
    </source>
</reference>
<keyword evidence="2" id="KW-1185">Reference proteome</keyword>
<dbReference type="InterPro" id="IPR011990">
    <property type="entry name" value="TPR-like_helical_dom_sf"/>
</dbReference>
<dbReference type="RefSeq" id="WP_028107072.1">
    <property type="nucleotide sequence ID" value="NZ_LVVL01000016.1"/>
</dbReference>